<dbReference type="SUPFAM" id="SSF111347">
    <property type="entry name" value="Rap/Ran-GAP"/>
    <property type="match status" value="1"/>
</dbReference>
<feature type="compositionally biased region" description="Polar residues" evidence="2">
    <location>
        <begin position="1496"/>
        <end position="1506"/>
    </location>
</feature>
<dbReference type="GO" id="GO:0005096">
    <property type="term" value="F:GTPase activator activity"/>
    <property type="evidence" value="ECO:0007669"/>
    <property type="project" value="UniProtKB-KW"/>
</dbReference>
<dbReference type="GO" id="GO:0005634">
    <property type="term" value="C:nucleus"/>
    <property type="evidence" value="ECO:0007669"/>
    <property type="project" value="InterPro"/>
</dbReference>
<evidence type="ECO:0000256" key="1">
    <source>
        <dbReference type="ARBA" id="ARBA00022468"/>
    </source>
</evidence>
<dbReference type="VEuPathDB" id="FungiDB:VP01_300g6"/>
<feature type="region of interest" description="Disordered" evidence="2">
    <location>
        <begin position="1853"/>
        <end position="1969"/>
    </location>
</feature>
<dbReference type="Gene3D" id="3.40.50.11210">
    <property type="entry name" value="Rap/Ran-GAP"/>
    <property type="match status" value="1"/>
</dbReference>
<feature type="region of interest" description="Disordered" evidence="2">
    <location>
        <begin position="571"/>
        <end position="593"/>
    </location>
</feature>
<dbReference type="InterPro" id="IPR027107">
    <property type="entry name" value="Tuberin/Ral-act_asu"/>
</dbReference>
<feature type="region of interest" description="Disordered" evidence="2">
    <location>
        <begin position="674"/>
        <end position="697"/>
    </location>
</feature>
<dbReference type="Pfam" id="PF11864">
    <property type="entry name" value="DUF3384"/>
    <property type="match status" value="1"/>
</dbReference>
<protein>
    <recommendedName>
        <fullName evidence="3">Rap-GAP domain-containing protein</fullName>
    </recommendedName>
</protein>
<dbReference type="STRING" id="27349.A0A0L6V115"/>
<dbReference type="GO" id="GO:0032007">
    <property type="term" value="P:negative regulation of TOR signaling"/>
    <property type="evidence" value="ECO:0007669"/>
    <property type="project" value="TreeGrafter"/>
</dbReference>
<dbReference type="PROSITE" id="PS50085">
    <property type="entry name" value="RAPGAP"/>
    <property type="match status" value="1"/>
</dbReference>
<dbReference type="OrthoDB" id="19311at2759"/>
<keyword evidence="5" id="KW-1185">Reference proteome</keyword>
<proteinExistence type="predicted"/>
<dbReference type="FunFam" id="3.40.50.11210:FF:000007">
    <property type="entry name" value="Tuberous sclerosis 2"/>
    <property type="match status" value="1"/>
</dbReference>
<accession>A0A0L6V115</accession>
<evidence type="ECO:0000256" key="2">
    <source>
        <dbReference type="SAM" id="MobiDB-lite"/>
    </source>
</evidence>
<name>A0A0L6V115_9BASI</name>
<dbReference type="GO" id="GO:0051056">
    <property type="term" value="P:regulation of small GTPase mediated signal transduction"/>
    <property type="evidence" value="ECO:0007669"/>
    <property type="project" value="InterPro"/>
</dbReference>
<dbReference type="Proteomes" id="UP000037035">
    <property type="component" value="Unassembled WGS sequence"/>
</dbReference>
<feature type="compositionally biased region" description="Low complexity" evidence="2">
    <location>
        <begin position="1929"/>
        <end position="1951"/>
    </location>
</feature>
<dbReference type="EMBL" id="LAVV01007958">
    <property type="protein sequence ID" value="KNZ54207.1"/>
    <property type="molecule type" value="Genomic_DNA"/>
</dbReference>
<feature type="compositionally biased region" description="Low complexity" evidence="2">
    <location>
        <begin position="1958"/>
        <end position="1969"/>
    </location>
</feature>
<feature type="region of interest" description="Disordered" evidence="2">
    <location>
        <begin position="1476"/>
        <end position="1510"/>
    </location>
</feature>
<dbReference type="Pfam" id="PF03542">
    <property type="entry name" value="Tuberin"/>
    <property type="match status" value="1"/>
</dbReference>
<feature type="compositionally biased region" description="Low complexity" evidence="2">
    <location>
        <begin position="1876"/>
        <end position="1899"/>
    </location>
</feature>
<reference evidence="4 5" key="1">
    <citation type="submission" date="2015-08" db="EMBL/GenBank/DDBJ databases">
        <title>Next Generation Sequencing and Analysis of the Genome of Puccinia sorghi L Schw, the Causal Agent of Maize Common Rust.</title>
        <authorList>
            <person name="Rochi L."/>
            <person name="Burguener G."/>
            <person name="Darino M."/>
            <person name="Turjanski A."/>
            <person name="Kreff E."/>
            <person name="Dieguez M.J."/>
            <person name="Sacco F."/>
        </authorList>
    </citation>
    <scope>NUCLEOTIDE SEQUENCE [LARGE SCALE GENOMIC DNA]</scope>
    <source>
        <strain evidence="4 5">RO10H11247</strain>
    </source>
</reference>
<dbReference type="PANTHER" id="PTHR10063">
    <property type="entry name" value="TUBERIN"/>
    <property type="match status" value="1"/>
</dbReference>
<feature type="domain" description="Rap-GAP" evidence="3">
    <location>
        <begin position="1582"/>
        <end position="1825"/>
    </location>
</feature>
<dbReference type="InterPro" id="IPR018515">
    <property type="entry name" value="Tuberin-type_domain"/>
</dbReference>
<gene>
    <name evidence="4" type="ORF">VP01_300g6</name>
</gene>
<evidence type="ECO:0000259" key="3">
    <source>
        <dbReference type="PROSITE" id="PS50085"/>
    </source>
</evidence>
<dbReference type="PANTHER" id="PTHR10063:SF0">
    <property type="entry name" value="TUBERIN"/>
    <property type="match status" value="1"/>
</dbReference>
<feature type="compositionally biased region" description="Polar residues" evidence="2">
    <location>
        <begin position="580"/>
        <end position="593"/>
    </location>
</feature>
<dbReference type="InterPro" id="IPR024584">
    <property type="entry name" value="Tuberin_N"/>
</dbReference>
<dbReference type="Pfam" id="PF02145">
    <property type="entry name" value="Rap_GAP"/>
    <property type="match status" value="1"/>
</dbReference>
<dbReference type="GO" id="GO:0033596">
    <property type="term" value="C:TSC1-TSC2 complex"/>
    <property type="evidence" value="ECO:0007669"/>
    <property type="project" value="TreeGrafter"/>
</dbReference>
<dbReference type="InterPro" id="IPR000331">
    <property type="entry name" value="Rap/Ran_GAP_dom"/>
</dbReference>
<keyword evidence="1" id="KW-0343">GTPase activation</keyword>
<comment type="caution">
    <text evidence="4">The sequence shown here is derived from an EMBL/GenBank/DDBJ whole genome shotgun (WGS) entry which is preliminary data.</text>
</comment>
<evidence type="ECO:0000313" key="4">
    <source>
        <dbReference type="EMBL" id="KNZ54207.1"/>
    </source>
</evidence>
<evidence type="ECO:0000313" key="5">
    <source>
        <dbReference type="Proteomes" id="UP000037035"/>
    </source>
</evidence>
<dbReference type="InterPro" id="IPR035974">
    <property type="entry name" value="Rap/Ran-GAP_sf"/>
</dbReference>
<feature type="compositionally biased region" description="Low complexity" evidence="2">
    <location>
        <begin position="680"/>
        <end position="689"/>
    </location>
</feature>
<organism evidence="4 5">
    <name type="scientific">Puccinia sorghi</name>
    <dbReference type="NCBI Taxonomy" id="27349"/>
    <lineage>
        <taxon>Eukaryota</taxon>
        <taxon>Fungi</taxon>
        <taxon>Dikarya</taxon>
        <taxon>Basidiomycota</taxon>
        <taxon>Pucciniomycotina</taxon>
        <taxon>Pucciniomycetes</taxon>
        <taxon>Pucciniales</taxon>
        <taxon>Pucciniaceae</taxon>
        <taxon>Puccinia</taxon>
    </lineage>
</organism>
<sequence length="1999" mass="223891">MQENTLKTIQNYKTVNRKLTHQLQHSLFFNNNNSNSLNLYHYYFHNQPLQQLHHQHNNIINNIHQLYKITNAGKLILPYNNIIQLLVQLAQQSINHLLEITHSLINSKLLAISPSSPNYLRFPVSPHSQILHYSTSLLTQIIKFSSPQLSKNHVNLIIHLFINKIGLITCYEDHLKIVLDYIDCLITFGYVPTHQSSKTAATLNGNALLIDLVRFVAKVVGLQTQPATVNVVKPLQPKRHSDLIDLSSSGNSYLSLNLNLTLPLQLVVETTAPLHPLIIQQAKACMKDLIRSPANQAIKSLISTLSGNHPDIDEISKIGAIRCLRYAFQDYDEIYNQVRPATSSIEEEASGVATSLTLLGLGLLLVKDPFSHIISSPLRTSLSIDYEILLLLQNRLHFRLLKPNKTSMMANLMKEDDLDCCLDLLLLFSKERFKYWINESDWCLDFDQDTTDSHISSNQLNQLDDTEENEQSPLVPFGKIFALLFTRHAAETRSADNSELMSWDMMTIDKYYSLCITLCRYLSNPLKLSLIDQIESDQICSPEYPSWLSNLMLLLDGFFEFDMDRTALFSCSNSSSNRSTAKPNLGSPSTSPAQPQVRLLGLIHGIFMGIRDLEEWREELLQEVVIPTLSRFLLLPDLRSFDDAILIDLVMDLIREVTHNELVNELLSNQDQIAEEEKQQPQPEQQQQQRETAGKSLDTYDRLRKLLMATAKMSQLIDIDDVNQLTKSTPTQQTPIIPPPQSETIPNPSVPNTPFTTPSSLPLKASTTTSTTISNTIFSPHHRLSPNEPLRISHGSSDAVFAKRQCETSYKAVVTLIKLLTDSLKISTGYSNAKCVSIFVDLIGLLRPANGPAANSTNPHSTNTTHPGLPHSFSLGDLDHDLQPKGDESQIDNRARLAILKCLLRLRADEEHRIHFVRDLEIEGLAQISLVASNSSMKCCSLTFYFQIIIIIILGFRSCVILASSSQIPRSAASHLTRDNHEPGLAHLSKRSVSVTTNATVIIGITSPLSPFESLDEGKPLWTVPDTLDEFGWEPKIETQSTHCLVTYDHVVRKDWDPSQDHLSVKNSSITCHHVVRHMTILPIPDYLAVLIAILRYEVDWELVSYVLCHLPGQLSNKHFTCEPRASQQIHQLRRFLCSGIKSDTLLHQVRFPPRQRVKLTDAHAISYQTLSTLIAYKALFDKSQADEMVGAFVKGLSKYKDTAKACIHALSLACHELQPSITKFLPEILRGLTKIVSSAFVSVHILELLGFLGQIPSLYANLTEEEFKMIFGISLQYITTHNQLQQLEDSRPSSTTHPTPPRAGISASEISLAEEVELAFQQYVYLMAFYIIALWFVSLKLSERKKYVTFITRKLVQACEGKQGLDEPTEVCFDMLNRYTYSNAEPKPRMKHSKFNQIINSSLGKSVRTTSWIIGNSILTIKCLSRPGWTEVCVKRPSGMVKMIWELENLSGDYGASELDVLEMVLRHRDTLNSTASENTDLGGGSGDDEEISDPQTAQSSSNRGEQVRKVSLASVMEQSEEITRTTGIEPNYTNLLVEPSFFALQLFPFGDLGSPTTLDDSPSNFKPLKVPDQPIFQRAVEMIDYLPVVDFHKIGVVYVGPGQTTEEEILGNREGSKAYINFLSSLGQLVRLKGCEHFNTGGLDSKNDSNGKFAYMWGDDITQICFHIATLMPTSREEQPSGPDPIMAKKALIGNDFVVIVFNDSGKEYKFDCLKSEFNFINIIIEPNTPINSTLNLHAGVQQELKFFKISLQRKVGLPKIGPIAENFKMISSSCLSEFVRRLSLHCNIFSQVYLACVGTEPRQLDQQQQQNHVRNRRKLEFVSHWRARLREIKRLKERILKLDPAPSFPTSNLAPIISTEDSSPSKLPPPPTTTTTTTTTTAGSSSMPASSTPALPNTASSNKGHRRPSDNPSLDIPPLVPPDIPCPSSSSCTPTISPPITTTTSNPTEFSDHFAPSSDLPDSAPPLAHLENQTNMLNSFDVHLIANHLDFSSWTE</sequence>